<dbReference type="AlphaFoldDB" id="A0A7S1A0J9"/>
<dbReference type="InterPro" id="IPR001154">
    <property type="entry name" value="TopoII_euk"/>
</dbReference>
<feature type="compositionally biased region" description="Basic and acidic residues" evidence="14">
    <location>
        <begin position="1182"/>
        <end position="1197"/>
    </location>
</feature>
<comment type="subunit">
    <text evidence="13">Homodimer.</text>
</comment>
<evidence type="ECO:0000256" key="10">
    <source>
        <dbReference type="ARBA" id="ARBA00023125"/>
    </source>
</evidence>
<dbReference type="Pfam" id="PF01751">
    <property type="entry name" value="Toprim"/>
    <property type="match status" value="1"/>
</dbReference>
<dbReference type="InterPro" id="IPR031660">
    <property type="entry name" value="TOPRIM_C"/>
</dbReference>
<dbReference type="GO" id="GO:0005524">
    <property type="term" value="F:ATP binding"/>
    <property type="evidence" value="ECO:0007669"/>
    <property type="project" value="UniProtKB-UniRule"/>
</dbReference>
<dbReference type="InterPro" id="IPR002205">
    <property type="entry name" value="Topo_IIA_dom_A"/>
</dbReference>
<dbReference type="PRINTS" id="PR00418">
    <property type="entry name" value="TPI2FAMILY"/>
</dbReference>
<keyword evidence="6 13" id="KW-0547">Nucleotide-binding</keyword>
<protein>
    <recommendedName>
        <fullName evidence="13">DNA topoisomerase 2</fullName>
        <ecNumber evidence="13">5.6.2.2</ecNumber>
    </recommendedName>
</protein>
<evidence type="ECO:0000256" key="9">
    <source>
        <dbReference type="ARBA" id="ARBA00023029"/>
    </source>
</evidence>
<gene>
    <name evidence="17" type="ORF">NSCI0253_LOCUS13059</name>
</gene>
<dbReference type="Gene3D" id="3.30.230.10">
    <property type="match status" value="1"/>
</dbReference>
<dbReference type="CDD" id="cd00187">
    <property type="entry name" value="TOP4c"/>
    <property type="match status" value="1"/>
</dbReference>
<dbReference type="InterPro" id="IPR036890">
    <property type="entry name" value="HATPase_C_sf"/>
</dbReference>
<dbReference type="Gene3D" id="3.30.565.10">
    <property type="entry name" value="Histidine kinase-like ATPase, C-terminal domain"/>
    <property type="match status" value="1"/>
</dbReference>
<dbReference type="PRINTS" id="PR01158">
    <property type="entry name" value="TOPISMRASEII"/>
</dbReference>
<dbReference type="PROSITE" id="PS00177">
    <property type="entry name" value="TOPOISOMERASE_II"/>
    <property type="match status" value="1"/>
</dbReference>
<dbReference type="InterPro" id="IPR013757">
    <property type="entry name" value="Topo_IIA_A_a_sf"/>
</dbReference>
<sequence>MARAASHTKGREGKTVEEIYQKKTQLEHILLRPDTYVGSIEAQTQDLWVFDSVQSRMVQRKISFVPALYKIFDEILVNAADNLMRDPAGMDTIKVDIDVAKGSISVFNNGKGLPVVIHKEHHVYIPELVFGHLLTSDNYNDKDCKVVGGRNGYGAKLANVFSTEFIIETCDGVHSFTQVFSKNMMAKTVPVVASCREKPFTRVTFKPELSRFGMTTLDDDIVSLLTKRVYDIAGSTDEKCAVYLNNDKLEVKNFKDYTELYLLTRQGFPNIYSKVSDRWEVCFSLTEGGFQQVSFANSIATIRGGTHVTHVTDQIVEAILEKAKAASKEKQKGGCDIRPHHVRGHLWIFVKALIENPAFDSQTKETLTTKQSKFGSRCELSEEFMSQVSECGVVDLILMAAMAKSKVDLGKKLKANTGRVNRIAGIPKLEDANDAGGKASAECTLILTEGDSAKTLAVAGLSVVGRDRYGVFPLKGKVLNVRDATLKQMMSNDEIQNLIKIMGLDLNKEYDAELKGLRYGSIMIMTDQDADGSHIKGLLINLIHAWWPSLAKLPGFIKEFFTPIVKASKGKSQHCFYTMVEYETWKEATENGKGFKIKYYKGLGTSTSQEAKEYFSAINAHKLAYKYEGKDDDGAIDLAFNKRRADDRKTWINEYVDGDLVDHTLSEVSYGDFINKELVLFSRANVIRAIPSLIDGFKPSQRKVLFGCFKRKLTKDVKVAQLVGYVVDNASYHHGENSLQDTIIGMAQDFVGSNNVNLLVPQGQFGTRLEGGKDAAASRYIYTRLAPVTRAIFKEADDSILNYQNEEGLKIEPVWYCPIIPMVLINGADGIGTGYATSIPNFNPHEVIANLRRYLSMQRLEKMTPWFAGFKGGIEYSREEGKVEVTGRIHAQEGDSTRATITELPIKKWTQDYREFLEENLPRGQARGDKAKLLEDFEEHHTEKSVHFELRLSAAGAACRDLEKTFKLRSSLSMNNMMLFDADGVIKKYDSPLDIIVDFAKVRLVFYQKRKEFLISRLTWESEVLTAKARFIKLVLSGDLVIKRRKINDLVEDLRRRGFKAFGDIKGNKVDEPQPNDGADEDQEDEEHGDGEDDGEGDTVPSKVSRQGVADFEYLVGMSISTLTAEKVDELLRQHDVKTRELETIIKKTPESMWIEDLDELEKVLDERIRLAAKDEELERAKVQKAREAQKAKESRGTKRGTTGALSTAAKKKTVVFGTDGRGQKRKV</sequence>
<feature type="active site" description="O-(5'-phospho-DNA)-tyrosine intermediate" evidence="12">
    <location>
        <position position="780"/>
    </location>
</feature>
<dbReference type="FunFam" id="3.40.50.670:FF:000001">
    <property type="entry name" value="DNA topoisomerase 2"/>
    <property type="match status" value="2"/>
</dbReference>
<dbReference type="Pfam" id="PF16898">
    <property type="entry name" value="TOPRIM_C"/>
    <property type="match status" value="1"/>
</dbReference>
<dbReference type="InterPro" id="IPR014721">
    <property type="entry name" value="Ribsml_uS5_D2-typ_fold_subgr"/>
</dbReference>
<dbReference type="GO" id="GO:0000819">
    <property type="term" value="P:sister chromatid segregation"/>
    <property type="evidence" value="ECO:0007669"/>
    <property type="project" value="TreeGrafter"/>
</dbReference>
<dbReference type="Gene3D" id="3.90.199.10">
    <property type="entry name" value="Topoisomerase II, domain 5"/>
    <property type="match status" value="1"/>
</dbReference>
<dbReference type="GO" id="GO:0046872">
    <property type="term" value="F:metal ion binding"/>
    <property type="evidence" value="ECO:0007669"/>
    <property type="project" value="UniProtKB-KW"/>
</dbReference>
<evidence type="ECO:0000256" key="2">
    <source>
        <dbReference type="ARBA" id="ARBA00001913"/>
    </source>
</evidence>
<organism evidence="17">
    <name type="scientific">Noctiluca scintillans</name>
    <name type="common">Sea sparkle</name>
    <name type="synonym">Red tide dinoflagellate</name>
    <dbReference type="NCBI Taxonomy" id="2966"/>
    <lineage>
        <taxon>Eukaryota</taxon>
        <taxon>Sar</taxon>
        <taxon>Alveolata</taxon>
        <taxon>Dinophyceae</taxon>
        <taxon>Noctilucales</taxon>
        <taxon>Noctilucaceae</taxon>
        <taxon>Noctiluca</taxon>
    </lineage>
</organism>
<feature type="region of interest" description="Disordered" evidence="14">
    <location>
        <begin position="1065"/>
        <end position="1103"/>
    </location>
</feature>
<reference evidence="17" key="1">
    <citation type="submission" date="2021-01" db="EMBL/GenBank/DDBJ databases">
        <authorList>
            <person name="Corre E."/>
            <person name="Pelletier E."/>
            <person name="Niang G."/>
            <person name="Scheremetjew M."/>
            <person name="Finn R."/>
            <person name="Kale V."/>
            <person name="Holt S."/>
            <person name="Cochrane G."/>
            <person name="Meng A."/>
            <person name="Brown T."/>
            <person name="Cohen L."/>
        </authorList>
    </citation>
    <scope>NUCLEOTIDE SEQUENCE</scope>
</reference>
<dbReference type="InterPro" id="IPR013760">
    <property type="entry name" value="Topo_IIA-like_dom_sf"/>
</dbReference>
<dbReference type="InterPro" id="IPR006171">
    <property type="entry name" value="TOPRIM_dom"/>
</dbReference>
<dbReference type="Pfam" id="PF00204">
    <property type="entry name" value="DNA_gyraseB"/>
    <property type="match status" value="1"/>
</dbReference>
<dbReference type="InterPro" id="IPR018522">
    <property type="entry name" value="TopoIIA_CS"/>
</dbReference>
<dbReference type="InterPro" id="IPR020568">
    <property type="entry name" value="Ribosomal_Su5_D2-typ_SF"/>
</dbReference>
<feature type="domain" description="Toprim" evidence="15">
    <location>
        <begin position="443"/>
        <end position="566"/>
    </location>
</feature>
<dbReference type="SUPFAM" id="SSF55874">
    <property type="entry name" value="ATPase domain of HSP90 chaperone/DNA topoisomerase II/histidine kinase"/>
    <property type="match status" value="1"/>
</dbReference>
<dbReference type="InterPro" id="IPR013759">
    <property type="entry name" value="Topo_IIA_B_C"/>
</dbReference>
<dbReference type="Gene3D" id="3.40.50.670">
    <property type="match status" value="1"/>
</dbReference>
<dbReference type="EMBL" id="HBFQ01018662">
    <property type="protein sequence ID" value="CAD8838711.1"/>
    <property type="molecule type" value="Transcribed_RNA"/>
</dbReference>
<dbReference type="GO" id="GO:0003677">
    <property type="term" value="F:DNA binding"/>
    <property type="evidence" value="ECO:0007669"/>
    <property type="project" value="UniProtKB-UniRule"/>
</dbReference>
<accession>A0A7S1A0J9</accession>
<keyword evidence="11 12" id="KW-0413">Isomerase</keyword>
<dbReference type="SUPFAM" id="SSF56719">
    <property type="entry name" value="Type II DNA topoisomerase"/>
    <property type="match status" value="1"/>
</dbReference>
<dbReference type="FunFam" id="3.30.1490.30:FF:000001">
    <property type="entry name" value="DNA topoisomerase 2"/>
    <property type="match status" value="1"/>
</dbReference>
<evidence type="ECO:0000256" key="7">
    <source>
        <dbReference type="ARBA" id="ARBA00022840"/>
    </source>
</evidence>
<dbReference type="EC" id="5.6.2.2" evidence="13"/>
<dbReference type="Pfam" id="PF00521">
    <property type="entry name" value="DNA_topoisoIV"/>
    <property type="match status" value="1"/>
</dbReference>
<keyword evidence="5" id="KW-0479">Metal-binding</keyword>
<evidence type="ECO:0000259" key="16">
    <source>
        <dbReference type="PROSITE" id="PS52040"/>
    </source>
</evidence>
<evidence type="ECO:0000256" key="4">
    <source>
        <dbReference type="ARBA" id="ARBA00011080"/>
    </source>
</evidence>
<dbReference type="Gene3D" id="1.10.268.10">
    <property type="entry name" value="Topoisomerase, domain 3"/>
    <property type="match status" value="1"/>
</dbReference>
<feature type="region of interest" description="Disordered" evidence="14">
    <location>
        <begin position="1182"/>
        <end position="1228"/>
    </location>
</feature>
<feature type="compositionally biased region" description="Acidic residues" evidence="14">
    <location>
        <begin position="1078"/>
        <end position="1097"/>
    </location>
</feature>
<keyword evidence="7 13" id="KW-0067">ATP-binding</keyword>
<evidence type="ECO:0000256" key="5">
    <source>
        <dbReference type="ARBA" id="ARBA00022723"/>
    </source>
</evidence>
<comment type="similarity">
    <text evidence="4 13">Belongs to the type II topoisomerase family.</text>
</comment>
<evidence type="ECO:0000256" key="8">
    <source>
        <dbReference type="ARBA" id="ARBA00022842"/>
    </source>
</evidence>
<dbReference type="FunFam" id="3.90.199.10:FF:000002">
    <property type="entry name" value="DNA topoisomerase 2"/>
    <property type="match status" value="1"/>
</dbReference>
<dbReference type="PROSITE" id="PS52040">
    <property type="entry name" value="TOPO_IIA"/>
    <property type="match status" value="1"/>
</dbReference>
<dbReference type="InterPro" id="IPR034157">
    <property type="entry name" value="TOPRIM_TopoII"/>
</dbReference>
<dbReference type="GO" id="GO:0006265">
    <property type="term" value="P:DNA topological change"/>
    <property type="evidence" value="ECO:0007669"/>
    <property type="project" value="UniProtKB-UniRule"/>
</dbReference>
<dbReference type="Gene3D" id="3.30.1360.40">
    <property type="match status" value="1"/>
</dbReference>
<dbReference type="PANTHER" id="PTHR10169">
    <property type="entry name" value="DNA TOPOISOMERASE/GYRASE"/>
    <property type="match status" value="1"/>
</dbReference>
<evidence type="ECO:0000256" key="1">
    <source>
        <dbReference type="ARBA" id="ARBA00000185"/>
    </source>
</evidence>
<dbReference type="GO" id="GO:0003918">
    <property type="term" value="F:DNA topoisomerase type II (double strand cut, ATP-hydrolyzing) activity"/>
    <property type="evidence" value="ECO:0007669"/>
    <property type="project" value="UniProtKB-UniRule"/>
</dbReference>
<dbReference type="InterPro" id="IPR001241">
    <property type="entry name" value="Topo_IIA"/>
</dbReference>
<comment type="cofactor">
    <cofactor evidence="3">
        <name>Mg(2+)</name>
        <dbReference type="ChEBI" id="CHEBI:18420"/>
    </cofactor>
</comment>
<comment type="function">
    <text evidence="13">Control of topological states of DNA by transient breakage and subsequent rejoining of DNA strands. Topoisomerase II makes double-strand breaks.</text>
</comment>
<comment type="catalytic activity">
    <reaction evidence="1 12 13">
        <text>ATP-dependent breakage, passage and rejoining of double-stranded DNA.</text>
        <dbReference type="EC" id="5.6.2.2"/>
    </reaction>
</comment>
<evidence type="ECO:0000259" key="15">
    <source>
        <dbReference type="PROSITE" id="PS50880"/>
    </source>
</evidence>
<dbReference type="InterPro" id="IPR050634">
    <property type="entry name" value="DNA_Topoisomerase_II"/>
</dbReference>
<dbReference type="FunFam" id="3.30.230.10:FF:000008">
    <property type="entry name" value="DNA topoisomerase 2"/>
    <property type="match status" value="1"/>
</dbReference>
<evidence type="ECO:0000256" key="6">
    <source>
        <dbReference type="ARBA" id="ARBA00022741"/>
    </source>
</evidence>
<dbReference type="InterPro" id="IPR013758">
    <property type="entry name" value="Topo_IIA_A/C_ab"/>
</dbReference>
<dbReference type="Gene3D" id="3.30.1490.30">
    <property type="match status" value="1"/>
</dbReference>
<dbReference type="SUPFAM" id="SSF54211">
    <property type="entry name" value="Ribosomal protein S5 domain 2-like"/>
    <property type="match status" value="1"/>
</dbReference>
<dbReference type="GO" id="GO:0000712">
    <property type="term" value="P:resolution of meiotic recombination intermediates"/>
    <property type="evidence" value="ECO:0007669"/>
    <property type="project" value="TreeGrafter"/>
</dbReference>
<dbReference type="FunFam" id="3.30.565.10:FF:000004">
    <property type="entry name" value="DNA topoisomerase 2"/>
    <property type="match status" value="1"/>
</dbReference>
<dbReference type="CDD" id="cd03481">
    <property type="entry name" value="TopoIIA_Trans_ScTopoIIA"/>
    <property type="match status" value="1"/>
</dbReference>
<comment type="cofactor">
    <cofactor evidence="2">
        <name>Ca(2+)</name>
        <dbReference type="ChEBI" id="CHEBI:29108"/>
    </cofactor>
</comment>
<keyword evidence="8" id="KW-0460">Magnesium</keyword>
<evidence type="ECO:0000256" key="14">
    <source>
        <dbReference type="SAM" id="MobiDB-lite"/>
    </source>
</evidence>
<dbReference type="CDD" id="cd03365">
    <property type="entry name" value="TOPRIM_TopoIIA"/>
    <property type="match status" value="1"/>
</dbReference>
<feature type="domain" description="Topo IIA-type catalytic" evidence="16">
    <location>
        <begin position="690"/>
        <end position="1158"/>
    </location>
</feature>
<name>A0A7S1A0J9_NOCSC</name>
<keyword evidence="9 12" id="KW-0799">Topoisomerase</keyword>
<keyword evidence="10 12" id="KW-0238">DNA-binding</keyword>
<evidence type="ECO:0000256" key="11">
    <source>
        <dbReference type="ARBA" id="ARBA00023235"/>
    </source>
</evidence>
<evidence type="ECO:0000313" key="17">
    <source>
        <dbReference type="EMBL" id="CAD8838711.1"/>
    </source>
</evidence>
<dbReference type="InterPro" id="IPR013506">
    <property type="entry name" value="Topo_IIA_bsu_dom2"/>
</dbReference>
<dbReference type="GO" id="GO:0005634">
    <property type="term" value="C:nucleus"/>
    <property type="evidence" value="ECO:0007669"/>
    <property type="project" value="TreeGrafter"/>
</dbReference>
<evidence type="ECO:0000256" key="12">
    <source>
        <dbReference type="PROSITE-ProRule" id="PRU01384"/>
    </source>
</evidence>
<dbReference type="PROSITE" id="PS50880">
    <property type="entry name" value="TOPRIM"/>
    <property type="match status" value="1"/>
</dbReference>
<dbReference type="SMART" id="SM00433">
    <property type="entry name" value="TOP2c"/>
    <property type="match status" value="1"/>
</dbReference>
<evidence type="ECO:0000256" key="13">
    <source>
        <dbReference type="RuleBase" id="RU362094"/>
    </source>
</evidence>
<proteinExistence type="inferred from homology"/>
<evidence type="ECO:0000256" key="3">
    <source>
        <dbReference type="ARBA" id="ARBA00001946"/>
    </source>
</evidence>
<dbReference type="PANTHER" id="PTHR10169:SF38">
    <property type="entry name" value="DNA TOPOISOMERASE 2"/>
    <property type="match status" value="1"/>
</dbReference>
<dbReference type="SMART" id="SM00434">
    <property type="entry name" value="TOP4c"/>
    <property type="match status" value="1"/>
</dbReference>